<evidence type="ECO:0000313" key="2">
    <source>
        <dbReference type="Proteomes" id="UP000589351"/>
    </source>
</evidence>
<comment type="caution">
    <text evidence="1">The sequence shown here is derived from an EMBL/GenBank/DDBJ whole genome shotgun (WGS) entry which is preliminary data.</text>
</comment>
<dbReference type="RefSeq" id="WP_185125152.1">
    <property type="nucleotide sequence ID" value="NZ_CAJEWD010000004.1"/>
</dbReference>
<gene>
    <name evidence="1" type="ORF">JEODO184_00608</name>
</gene>
<dbReference type="CDD" id="cd01427">
    <property type="entry name" value="HAD_like"/>
    <property type="match status" value="1"/>
</dbReference>
<organism evidence="1 2">
    <name type="scientific">Jeotgalicoccus meleagridis</name>
    <dbReference type="NCBI Taxonomy" id="2759181"/>
    <lineage>
        <taxon>Bacteria</taxon>
        <taxon>Bacillati</taxon>
        <taxon>Bacillota</taxon>
        <taxon>Bacilli</taxon>
        <taxon>Bacillales</taxon>
        <taxon>Staphylococcaceae</taxon>
        <taxon>Jeotgalicoccus</taxon>
    </lineage>
</organism>
<dbReference type="SUPFAM" id="SSF56784">
    <property type="entry name" value="HAD-like"/>
    <property type="match status" value="1"/>
</dbReference>
<dbReference type="Gene3D" id="1.10.150.520">
    <property type="match status" value="1"/>
</dbReference>
<dbReference type="EMBL" id="CAJEWD010000004">
    <property type="protein sequence ID" value="CAD2074020.1"/>
    <property type="molecule type" value="Genomic_DNA"/>
</dbReference>
<dbReference type="Proteomes" id="UP000589351">
    <property type="component" value="Unassembled WGS sequence"/>
</dbReference>
<keyword evidence="2" id="KW-1185">Reference proteome</keyword>
<dbReference type="AlphaFoldDB" id="A0A6V7R966"/>
<dbReference type="InterPro" id="IPR036412">
    <property type="entry name" value="HAD-like_sf"/>
</dbReference>
<dbReference type="SFLD" id="SFLDS00003">
    <property type="entry name" value="Haloacid_Dehalogenase"/>
    <property type="match status" value="1"/>
</dbReference>
<dbReference type="InterPro" id="IPR023214">
    <property type="entry name" value="HAD_sf"/>
</dbReference>
<name>A0A6V7R966_9STAP</name>
<dbReference type="Gene3D" id="3.40.50.1000">
    <property type="entry name" value="HAD superfamily/HAD-like"/>
    <property type="match status" value="1"/>
</dbReference>
<dbReference type="Pfam" id="PF00702">
    <property type="entry name" value="Hydrolase"/>
    <property type="match status" value="1"/>
</dbReference>
<sequence length="226" mass="26608">MTLDVLVFDMDGTLYYSEDFIDTYIYYLTNDEMLRAEMLEEYKNVTNEFSKPDKQKFVYNDKPLGDLWQILFYIAEKFNISSEANNLAFLKTREKMINGKEITINIDLVKTVKTLNLPKVLMTNSPKESATPFIEYLNLGDDFDMYIYDAKKPDMMSDHVRLITERYPEHNIIKIGDNYHNDISSSSNSGIDSIYINHFNAQELHKITLYNLEQLNSYLLKKYMEV</sequence>
<protein>
    <submittedName>
        <fullName evidence="1">Uncharacterized protein</fullName>
    </submittedName>
</protein>
<dbReference type="SFLD" id="SFLDG01129">
    <property type="entry name" value="C1.5:_HAD__Beta-PGM__Phosphata"/>
    <property type="match status" value="1"/>
</dbReference>
<reference evidence="1 2" key="1">
    <citation type="submission" date="2020-07" db="EMBL/GenBank/DDBJ databases">
        <authorList>
            <person name="Criscuolo A."/>
        </authorList>
    </citation>
    <scope>NUCLEOTIDE SEQUENCE [LARGE SCALE GENOMIC DNA]</scope>
    <source>
        <strain evidence="1">CIP111649</strain>
    </source>
</reference>
<evidence type="ECO:0000313" key="1">
    <source>
        <dbReference type="EMBL" id="CAD2074020.1"/>
    </source>
</evidence>
<proteinExistence type="predicted"/>
<accession>A0A6V7R966</accession>